<dbReference type="InterPro" id="IPR021214">
    <property type="entry name" value="DUF2568"/>
</dbReference>
<keyword evidence="1" id="KW-1133">Transmembrane helix</keyword>
<dbReference type="EMBL" id="JARGYC010000019">
    <property type="protein sequence ID" value="MDF0600909.1"/>
    <property type="molecule type" value="Genomic_DNA"/>
</dbReference>
<reference evidence="2" key="1">
    <citation type="submission" date="2023-03" db="EMBL/GenBank/DDBJ databases">
        <title>Multiphase analysis and comparison of six strains from genera Psychromarinibacter, Lutimaribacter, and Maritimibacter, including a novel species: Psychromarinibacter sediminicola sp. nov.</title>
        <authorList>
            <person name="Wang Y.-H."/>
            <person name="Ye M.-Q."/>
            <person name="Du Z.-J."/>
        </authorList>
    </citation>
    <scope>NUCLEOTIDE SEQUENCE</scope>
    <source>
        <strain evidence="2">C21-152</strain>
    </source>
</reference>
<dbReference type="Pfam" id="PF10823">
    <property type="entry name" value="DUF2568"/>
    <property type="match status" value="1"/>
</dbReference>
<comment type="caution">
    <text evidence="2">The sequence shown here is derived from an EMBL/GenBank/DDBJ whole genome shotgun (WGS) entry which is preliminary data.</text>
</comment>
<keyword evidence="1" id="KW-0472">Membrane</keyword>
<name>A0AAE3T9D4_9RHOB</name>
<evidence type="ECO:0000256" key="1">
    <source>
        <dbReference type="SAM" id="Phobius"/>
    </source>
</evidence>
<evidence type="ECO:0000313" key="2">
    <source>
        <dbReference type="EMBL" id="MDF0600909.1"/>
    </source>
</evidence>
<dbReference type="AlphaFoldDB" id="A0AAE3T9D4"/>
<evidence type="ECO:0000313" key="3">
    <source>
        <dbReference type="Proteomes" id="UP001220964"/>
    </source>
</evidence>
<organism evidence="2 3">
    <name type="scientific">Psychromarinibacter sediminicola</name>
    <dbReference type="NCBI Taxonomy" id="3033385"/>
    <lineage>
        <taxon>Bacteria</taxon>
        <taxon>Pseudomonadati</taxon>
        <taxon>Pseudomonadota</taxon>
        <taxon>Alphaproteobacteria</taxon>
        <taxon>Rhodobacterales</taxon>
        <taxon>Paracoccaceae</taxon>
        <taxon>Psychromarinibacter</taxon>
    </lineage>
</organism>
<feature type="transmembrane region" description="Helical" evidence="1">
    <location>
        <begin position="61"/>
        <end position="83"/>
    </location>
</feature>
<dbReference type="Proteomes" id="UP001220964">
    <property type="component" value="Unassembled WGS sequence"/>
</dbReference>
<keyword evidence="1" id="KW-0812">Transmembrane</keyword>
<proteinExistence type="predicted"/>
<feature type="transmembrane region" description="Helical" evidence="1">
    <location>
        <begin position="89"/>
        <end position="105"/>
    </location>
</feature>
<sequence length="110" mass="10944">MPFLVHSLAFGLEAVLLYAVGRAGHALGPGGAVSWLLAALAVGTAIALWGVFAAPKSARRLTGAALVLFKLAAFAAGAAALAASGLPKAAALYALLAAFYLALALREDAL</sequence>
<protein>
    <submittedName>
        <fullName evidence="2">YrdB family protein</fullName>
    </submittedName>
</protein>
<accession>A0AAE3T9D4</accession>
<keyword evidence="3" id="KW-1185">Reference proteome</keyword>
<feature type="transmembrane region" description="Helical" evidence="1">
    <location>
        <begin position="35"/>
        <end position="54"/>
    </location>
</feature>
<dbReference type="RefSeq" id="WP_275567050.1">
    <property type="nucleotide sequence ID" value="NZ_JARGYC010000019.1"/>
</dbReference>
<gene>
    <name evidence="2" type="ORF">P1J78_09215</name>
</gene>